<organism evidence="6 7">
    <name type="scientific">Brassicogethes aeneus</name>
    <name type="common">Rape pollen beetle</name>
    <name type="synonym">Meligethes aeneus</name>
    <dbReference type="NCBI Taxonomy" id="1431903"/>
    <lineage>
        <taxon>Eukaryota</taxon>
        <taxon>Metazoa</taxon>
        <taxon>Ecdysozoa</taxon>
        <taxon>Arthropoda</taxon>
        <taxon>Hexapoda</taxon>
        <taxon>Insecta</taxon>
        <taxon>Pterygota</taxon>
        <taxon>Neoptera</taxon>
        <taxon>Endopterygota</taxon>
        <taxon>Coleoptera</taxon>
        <taxon>Polyphaga</taxon>
        <taxon>Cucujiformia</taxon>
        <taxon>Nitidulidae</taxon>
        <taxon>Meligethinae</taxon>
        <taxon>Brassicogethes</taxon>
    </lineage>
</organism>
<evidence type="ECO:0000256" key="2">
    <source>
        <dbReference type="ARBA" id="ARBA00022801"/>
    </source>
</evidence>
<dbReference type="PANTHER" id="PTHR24276">
    <property type="entry name" value="POLYSERASE-RELATED"/>
    <property type="match status" value="1"/>
</dbReference>
<protein>
    <recommendedName>
        <fullName evidence="5">Peptidase S1 domain-containing protein</fullName>
    </recommendedName>
</protein>
<name>A0A9P0AKW1_BRAAE</name>
<keyword evidence="3" id="KW-0720">Serine protease</keyword>
<evidence type="ECO:0000256" key="1">
    <source>
        <dbReference type="ARBA" id="ARBA00022670"/>
    </source>
</evidence>
<dbReference type="InterPro" id="IPR001254">
    <property type="entry name" value="Trypsin_dom"/>
</dbReference>
<dbReference type="InterPro" id="IPR050430">
    <property type="entry name" value="Peptidase_S1"/>
</dbReference>
<dbReference type="SMART" id="SM00020">
    <property type="entry name" value="Tryp_SPc"/>
    <property type="match status" value="1"/>
</dbReference>
<dbReference type="OrthoDB" id="8440449at2759"/>
<dbReference type="EMBL" id="OV121132">
    <property type="protein sequence ID" value="CAH0545856.1"/>
    <property type="molecule type" value="Genomic_DNA"/>
</dbReference>
<accession>A0A9P0AKW1</accession>
<evidence type="ECO:0000259" key="5">
    <source>
        <dbReference type="PROSITE" id="PS50240"/>
    </source>
</evidence>
<evidence type="ECO:0000313" key="6">
    <source>
        <dbReference type="EMBL" id="CAH0545856.1"/>
    </source>
</evidence>
<evidence type="ECO:0000256" key="3">
    <source>
        <dbReference type="ARBA" id="ARBA00022825"/>
    </source>
</evidence>
<reference evidence="6" key="1">
    <citation type="submission" date="2021-12" db="EMBL/GenBank/DDBJ databases">
        <authorList>
            <person name="King R."/>
        </authorList>
    </citation>
    <scope>NUCLEOTIDE SEQUENCE</scope>
</reference>
<dbReference type="Proteomes" id="UP001154078">
    <property type="component" value="Chromosome 1"/>
</dbReference>
<keyword evidence="2" id="KW-0378">Hydrolase</keyword>
<evidence type="ECO:0000313" key="7">
    <source>
        <dbReference type="Proteomes" id="UP001154078"/>
    </source>
</evidence>
<dbReference type="InterPro" id="IPR009003">
    <property type="entry name" value="Peptidase_S1_PA"/>
</dbReference>
<dbReference type="SUPFAM" id="SSF50494">
    <property type="entry name" value="Trypsin-like serine proteases"/>
    <property type="match status" value="1"/>
</dbReference>
<dbReference type="Gene3D" id="2.40.10.10">
    <property type="entry name" value="Trypsin-like serine proteases"/>
    <property type="match status" value="1"/>
</dbReference>
<dbReference type="AlphaFoldDB" id="A0A9P0AKW1"/>
<dbReference type="PANTHER" id="PTHR24276:SF98">
    <property type="entry name" value="FI18310P1-RELATED"/>
    <property type="match status" value="1"/>
</dbReference>
<gene>
    <name evidence="6" type="ORF">MELIAE_LOCUS149</name>
</gene>
<keyword evidence="7" id="KW-1185">Reference proteome</keyword>
<dbReference type="InterPro" id="IPR043504">
    <property type="entry name" value="Peptidase_S1_PA_chymotrypsin"/>
</dbReference>
<sequence>MASSITRPQVSLYKPTNDEFSVRYGSTYLPAGKNAEVSNIICNQDDDVAILQLNNPMQPSENWAVATLAQNSTPSTKKTATIVGWGSTEQNGPITYQLRELTVEIYPKCWPRTICFGSLQGGLCKGDSGSPVMMDNTVIGVNSFITSLNCESSSVKNPNGAVDISKIYPWIFKNI</sequence>
<keyword evidence="1" id="KW-0645">Protease</keyword>
<proteinExistence type="predicted"/>
<keyword evidence="4" id="KW-1015">Disulfide bond</keyword>
<dbReference type="PROSITE" id="PS50240">
    <property type="entry name" value="TRYPSIN_DOM"/>
    <property type="match status" value="1"/>
</dbReference>
<feature type="domain" description="Peptidase S1" evidence="5">
    <location>
        <begin position="1"/>
        <end position="175"/>
    </location>
</feature>
<evidence type="ECO:0000256" key="4">
    <source>
        <dbReference type="ARBA" id="ARBA00023157"/>
    </source>
</evidence>
<dbReference type="GO" id="GO:0004252">
    <property type="term" value="F:serine-type endopeptidase activity"/>
    <property type="evidence" value="ECO:0007669"/>
    <property type="project" value="InterPro"/>
</dbReference>
<dbReference type="Pfam" id="PF00089">
    <property type="entry name" value="Trypsin"/>
    <property type="match status" value="1"/>
</dbReference>
<dbReference type="GO" id="GO:0006508">
    <property type="term" value="P:proteolysis"/>
    <property type="evidence" value="ECO:0007669"/>
    <property type="project" value="UniProtKB-KW"/>
</dbReference>